<dbReference type="PANTHER" id="PTHR33840:SF2">
    <property type="entry name" value="TLE1 PHOSPHOLIPASE DOMAIN-CONTAINING PROTEIN"/>
    <property type="match status" value="1"/>
</dbReference>
<feature type="compositionally biased region" description="Polar residues" evidence="1">
    <location>
        <begin position="220"/>
        <end position="234"/>
    </location>
</feature>
<sequence length="493" mass="56366">MRRHLIPNITVPAEHDNRTLVICFDGTGDQFDSDNSNIVELFSMLRKDDPGKQLVYYQAGIGTYTTPQIATPVMAGISKAFDEAVAWNLDTHIMGGYEFLMQNYKAGDNICIFGFSRGAYTAQCLAGMIHKVGLLPACNYQQVPFAYKMYTRADQVGWKQSNAFKAAFSTHVNIAFLGVWDTVNSVGIIPRRLPFTTSNTAVRVFRHAVSLDERRAKFKQNTWNRPTSNEQQLADSDRVHTGTGLDPRHHAAHHNHQEDSSKKKKNLKQLEREYSEVLADPTDVEEVWFSGCHCDIGGGSVSNGTRPNLARIPLRWMVRQTFLTNTGIMFSARGLARIGLDLDPTTYHPILRRPPPLEVPSTAFLRHIPPRKRLTEEQEEALIREAAISEVDLSEQEIELRDALSPVYDQLTLSWPWWLLEFLPLRHRYQTEDNSWTWWLGWNLGRGRHIPRQTKHGVKVHRSVKMRLDASYENGKKYFPNANLKLDKVIWVD</sequence>
<protein>
    <recommendedName>
        <fullName evidence="2">T6SS Phospholipase effector Tle1-like catalytic domain-containing protein</fullName>
    </recommendedName>
</protein>
<gene>
    <name evidence="3" type="ORF">P691DRAFT_676292</name>
</gene>
<evidence type="ECO:0000256" key="1">
    <source>
        <dbReference type="SAM" id="MobiDB-lite"/>
    </source>
</evidence>
<dbReference type="OrthoDB" id="3162439at2759"/>
<evidence type="ECO:0000313" key="4">
    <source>
        <dbReference type="Proteomes" id="UP000807342"/>
    </source>
</evidence>
<accession>A0A9P5X852</accession>
<comment type="caution">
    <text evidence="3">The sequence shown here is derived from an EMBL/GenBank/DDBJ whole genome shotgun (WGS) entry which is preliminary data.</text>
</comment>
<dbReference type="EMBL" id="MU151323">
    <property type="protein sequence ID" value="KAF9445122.1"/>
    <property type="molecule type" value="Genomic_DNA"/>
</dbReference>
<reference evidence="3" key="1">
    <citation type="submission" date="2020-11" db="EMBL/GenBank/DDBJ databases">
        <authorList>
            <consortium name="DOE Joint Genome Institute"/>
            <person name="Ahrendt S."/>
            <person name="Riley R."/>
            <person name="Andreopoulos W."/>
            <person name="Labutti K."/>
            <person name="Pangilinan J."/>
            <person name="Ruiz-Duenas F.J."/>
            <person name="Barrasa J.M."/>
            <person name="Sanchez-Garcia M."/>
            <person name="Camarero S."/>
            <person name="Miyauchi S."/>
            <person name="Serrano A."/>
            <person name="Linde D."/>
            <person name="Babiker R."/>
            <person name="Drula E."/>
            <person name="Ayuso-Fernandez I."/>
            <person name="Pacheco R."/>
            <person name="Padilla G."/>
            <person name="Ferreira P."/>
            <person name="Barriuso J."/>
            <person name="Kellner H."/>
            <person name="Castanera R."/>
            <person name="Alfaro M."/>
            <person name="Ramirez L."/>
            <person name="Pisabarro A.G."/>
            <person name="Kuo A."/>
            <person name="Tritt A."/>
            <person name="Lipzen A."/>
            <person name="He G."/>
            <person name="Yan M."/>
            <person name="Ng V."/>
            <person name="Cullen D."/>
            <person name="Martin F."/>
            <person name="Rosso M.-N."/>
            <person name="Henrissat B."/>
            <person name="Hibbett D."/>
            <person name="Martinez A.T."/>
            <person name="Grigoriev I.V."/>
        </authorList>
    </citation>
    <scope>NUCLEOTIDE SEQUENCE</scope>
    <source>
        <strain evidence="3">MF-IS2</strain>
    </source>
</reference>
<dbReference type="AlphaFoldDB" id="A0A9P5X852"/>
<dbReference type="InterPro" id="IPR029058">
    <property type="entry name" value="AB_hydrolase_fold"/>
</dbReference>
<feature type="domain" description="T6SS Phospholipase effector Tle1-like catalytic" evidence="2">
    <location>
        <begin position="18"/>
        <end position="320"/>
    </location>
</feature>
<keyword evidence="4" id="KW-1185">Reference proteome</keyword>
<dbReference type="PANTHER" id="PTHR33840">
    <property type="match status" value="1"/>
</dbReference>
<name>A0A9P5X852_9AGAR</name>
<feature type="region of interest" description="Disordered" evidence="1">
    <location>
        <begin position="220"/>
        <end position="266"/>
    </location>
</feature>
<evidence type="ECO:0000313" key="3">
    <source>
        <dbReference type="EMBL" id="KAF9445122.1"/>
    </source>
</evidence>
<organism evidence="3 4">
    <name type="scientific">Macrolepiota fuliginosa MF-IS2</name>
    <dbReference type="NCBI Taxonomy" id="1400762"/>
    <lineage>
        <taxon>Eukaryota</taxon>
        <taxon>Fungi</taxon>
        <taxon>Dikarya</taxon>
        <taxon>Basidiomycota</taxon>
        <taxon>Agaricomycotina</taxon>
        <taxon>Agaricomycetes</taxon>
        <taxon>Agaricomycetidae</taxon>
        <taxon>Agaricales</taxon>
        <taxon>Agaricineae</taxon>
        <taxon>Agaricaceae</taxon>
        <taxon>Macrolepiota</taxon>
    </lineage>
</organism>
<evidence type="ECO:0000259" key="2">
    <source>
        <dbReference type="Pfam" id="PF09994"/>
    </source>
</evidence>
<proteinExistence type="predicted"/>
<dbReference type="Pfam" id="PF09994">
    <property type="entry name" value="T6SS_Tle1-like_cat"/>
    <property type="match status" value="1"/>
</dbReference>
<dbReference type="InterPro" id="IPR018712">
    <property type="entry name" value="Tle1-like_cat"/>
</dbReference>
<dbReference type="Proteomes" id="UP000807342">
    <property type="component" value="Unassembled WGS sequence"/>
</dbReference>
<dbReference type="SUPFAM" id="SSF53474">
    <property type="entry name" value="alpha/beta-Hydrolases"/>
    <property type="match status" value="1"/>
</dbReference>